<keyword evidence="3" id="KW-1185">Reference proteome</keyword>
<evidence type="ECO:0000313" key="2">
    <source>
        <dbReference type="EMBL" id="KAK7396353.1"/>
    </source>
</evidence>
<feature type="compositionally biased region" description="Basic residues" evidence="1">
    <location>
        <begin position="128"/>
        <end position="147"/>
    </location>
</feature>
<gene>
    <name evidence="2" type="ORF">VNO78_17288</name>
</gene>
<evidence type="ECO:0000256" key="1">
    <source>
        <dbReference type="SAM" id="MobiDB-lite"/>
    </source>
</evidence>
<dbReference type="AlphaFoldDB" id="A0AAN9SMM0"/>
<dbReference type="Proteomes" id="UP001386955">
    <property type="component" value="Unassembled WGS sequence"/>
</dbReference>
<reference evidence="2 3" key="1">
    <citation type="submission" date="2024-01" db="EMBL/GenBank/DDBJ databases">
        <title>The genomes of 5 underutilized Papilionoideae crops provide insights into root nodulation and disease resistanc.</title>
        <authorList>
            <person name="Jiang F."/>
        </authorList>
    </citation>
    <scope>NUCLEOTIDE SEQUENCE [LARGE SCALE GENOMIC DNA]</scope>
    <source>
        <strain evidence="2">DUOXIRENSHENG_FW03</strain>
        <tissue evidence="2">Leaves</tissue>
    </source>
</reference>
<proteinExistence type="predicted"/>
<comment type="caution">
    <text evidence="2">The sequence shown here is derived from an EMBL/GenBank/DDBJ whole genome shotgun (WGS) entry which is preliminary data.</text>
</comment>
<evidence type="ECO:0000313" key="3">
    <source>
        <dbReference type="Proteomes" id="UP001386955"/>
    </source>
</evidence>
<sequence>MGNKSSSSNSKVHGQVTRVDSIEAGYDEPRMGMPVAKFREEYIGKGKAGTQGTWKGQHGSRAYSDNTPLDNDETFTTFIRHAKYKIRTVSHIDREQSNAALPFAPPRDDEANARDNQNDQFSNFIQSAKKKLRSTSSKRRSGSFKSG</sequence>
<feature type="region of interest" description="Disordered" evidence="1">
    <location>
        <begin position="47"/>
        <end position="70"/>
    </location>
</feature>
<feature type="compositionally biased region" description="Polar residues" evidence="1">
    <location>
        <begin position="1"/>
        <end position="12"/>
    </location>
</feature>
<organism evidence="2 3">
    <name type="scientific">Psophocarpus tetragonolobus</name>
    <name type="common">Winged bean</name>
    <name type="synonym">Dolichos tetragonolobus</name>
    <dbReference type="NCBI Taxonomy" id="3891"/>
    <lineage>
        <taxon>Eukaryota</taxon>
        <taxon>Viridiplantae</taxon>
        <taxon>Streptophyta</taxon>
        <taxon>Embryophyta</taxon>
        <taxon>Tracheophyta</taxon>
        <taxon>Spermatophyta</taxon>
        <taxon>Magnoliopsida</taxon>
        <taxon>eudicotyledons</taxon>
        <taxon>Gunneridae</taxon>
        <taxon>Pentapetalae</taxon>
        <taxon>rosids</taxon>
        <taxon>fabids</taxon>
        <taxon>Fabales</taxon>
        <taxon>Fabaceae</taxon>
        <taxon>Papilionoideae</taxon>
        <taxon>50 kb inversion clade</taxon>
        <taxon>NPAAA clade</taxon>
        <taxon>indigoferoid/millettioid clade</taxon>
        <taxon>Phaseoleae</taxon>
        <taxon>Psophocarpus</taxon>
    </lineage>
</organism>
<feature type="compositionally biased region" description="Basic and acidic residues" evidence="1">
    <location>
        <begin position="106"/>
        <end position="117"/>
    </location>
</feature>
<accession>A0AAN9SMM0</accession>
<dbReference type="EMBL" id="JAYMYS010000004">
    <property type="protein sequence ID" value="KAK7396353.1"/>
    <property type="molecule type" value="Genomic_DNA"/>
</dbReference>
<feature type="region of interest" description="Disordered" evidence="1">
    <location>
        <begin position="1"/>
        <end position="25"/>
    </location>
</feature>
<name>A0AAN9SMM0_PSOTE</name>
<protein>
    <submittedName>
        <fullName evidence="2">Uncharacterized protein</fullName>
    </submittedName>
</protein>
<dbReference type="PANTHER" id="PTHR36746">
    <property type="entry name" value="BNAC04G51760D PROTEIN"/>
    <property type="match status" value="1"/>
</dbReference>
<feature type="region of interest" description="Disordered" evidence="1">
    <location>
        <begin position="94"/>
        <end position="147"/>
    </location>
</feature>
<dbReference type="PANTHER" id="PTHR36746:SF3">
    <property type="entry name" value="DUF4005 DOMAIN-CONTAINING PROTEIN"/>
    <property type="match status" value="1"/>
</dbReference>